<accession>A0AAD9QKQ2</accession>
<evidence type="ECO:0000313" key="2">
    <source>
        <dbReference type="EMBL" id="KAK2563098.1"/>
    </source>
</evidence>
<dbReference type="AlphaFoldDB" id="A0AAD9QKQ2"/>
<dbReference type="EMBL" id="JARQWQ010000026">
    <property type="protein sequence ID" value="KAK2563098.1"/>
    <property type="molecule type" value="Genomic_DNA"/>
</dbReference>
<sequence length="266" mass="29526">MEQKSVKISIFLLLLAIFNIQNGRSSLAVEGGVPIRECPPNLPLCTLYQGRVIAQRTLFPNDLVDQASFVNRNFQLKPEQLTLDVSTRSRDLLLEIPLIKKGSFEANAPLTVKLTVANNVSLATNVDNDMFYAISDTRHVIGFFITDTTNFRNQAPCSGAEGRVGGLPSQPVVTNLNRIDLNTPIRANSPYPGRYEMTIKLNDNRGSCYTAQEAGTVKVTSYSNSRRLSLDQDISLAVFKDNDREIYGIHFVQVQVSIDDEMPVSI</sequence>
<keyword evidence="3" id="KW-1185">Reference proteome</keyword>
<keyword evidence="1" id="KW-0732">Signal</keyword>
<feature type="chain" id="PRO_5041943764" evidence="1">
    <location>
        <begin position="24"/>
        <end position="266"/>
    </location>
</feature>
<dbReference type="Proteomes" id="UP001249851">
    <property type="component" value="Unassembled WGS sequence"/>
</dbReference>
<comment type="caution">
    <text evidence="2">The sequence shown here is derived from an EMBL/GenBank/DDBJ whole genome shotgun (WGS) entry which is preliminary data.</text>
</comment>
<name>A0AAD9QKQ2_ACRCE</name>
<evidence type="ECO:0000256" key="1">
    <source>
        <dbReference type="SAM" id="SignalP"/>
    </source>
</evidence>
<reference evidence="2" key="1">
    <citation type="journal article" date="2023" name="G3 (Bethesda)">
        <title>Whole genome assembly and annotation of the endangered Caribbean coral Acropora cervicornis.</title>
        <authorList>
            <person name="Selwyn J.D."/>
            <person name="Vollmer S.V."/>
        </authorList>
    </citation>
    <scope>NUCLEOTIDE SEQUENCE</scope>
    <source>
        <strain evidence="2">K2</strain>
    </source>
</reference>
<gene>
    <name evidence="2" type="ORF">P5673_013436</name>
</gene>
<evidence type="ECO:0000313" key="3">
    <source>
        <dbReference type="Proteomes" id="UP001249851"/>
    </source>
</evidence>
<reference evidence="2" key="2">
    <citation type="journal article" date="2023" name="Science">
        <title>Genomic signatures of disease resistance in endangered staghorn corals.</title>
        <authorList>
            <person name="Vollmer S.V."/>
            <person name="Selwyn J.D."/>
            <person name="Despard B.A."/>
            <person name="Roesel C.L."/>
        </authorList>
    </citation>
    <scope>NUCLEOTIDE SEQUENCE</scope>
    <source>
        <strain evidence="2">K2</strain>
    </source>
</reference>
<organism evidence="2 3">
    <name type="scientific">Acropora cervicornis</name>
    <name type="common">Staghorn coral</name>
    <dbReference type="NCBI Taxonomy" id="6130"/>
    <lineage>
        <taxon>Eukaryota</taxon>
        <taxon>Metazoa</taxon>
        <taxon>Cnidaria</taxon>
        <taxon>Anthozoa</taxon>
        <taxon>Hexacorallia</taxon>
        <taxon>Scleractinia</taxon>
        <taxon>Astrocoeniina</taxon>
        <taxon>Acroporidae</taxon>
        <taxon>Acropora</taxon>
    </lineage>
</organism>
<proteinExistence type="predicted"/>
<protein>
    <submittedName>
        <fullName evidence="2">Uncharacterized protein</fullName>
    </submittedName>
</protein>
<feature type="signal peptide" evidence="1">
    <location>
        <begin position="1"/>
        <end position="23"/>
    </location>
</feature>